<name>A0A9P6IPM9_MORAP</name>
<dbReference type="AlphaFoldDB" id="A0A9P6IPM9"/>
<feature type="non-terminal residue" evidence="1">
    <location>
        <position position="321"/>
    </location>
</feature>
<evidence type="ECO:0000313" key="2">
    <source>
        <dbReference type="Proteomes" id="UP000738359"/>
    </source>
</evidence>
<feature type="non-terminal residue" evidence="1">
    <location>
        <position position="1"/>
    </location>
</feature>
<accession>A0A9P6IPM9</accession>
<dbReference type="EMBL" id="JAAAHY010003239">
    <property type="protein sequence ID" value="KAF9943452.1"/>
    <property type="molecule type" value="Genomic_DNA"/>
</dbReference>
<reference evidence="1" key="1">
    <citation type="journal article" date="2020" name="Fungal Divers.">
        <title>Resolving the Mortierellaceae phylogeny through synthesis of multi-gene phylogenetics and phylogenomics.</title>
        <authorList>
            <person name="Vandepol N."/>
            <person name="Liber J."/>
            <person name="Desiro A."/>
            <person name="Na H."/>
            <person name="Kennedy M."/>
            <person name="Barry K."/>
            <person name="Grigoriev I.V."/>
            <person name="Miller A.N."/>
            <person name="O'Donnell K."/>
            <person name="Stajich J.E."/>
            <person name="Bonito G."/>
        </authorList>
    </citation>
    <scope>NUCLEOTIDE SEQUENCE</scope>
    <source>
        <strain evidence="1">CK1249</strain>
    </source>
</reference>
<keyword evidence="2" id="KW-1185">Reference proteome</keyword>
<sequence length="321" mass="36096">PDMRSFINGGDMLVEDTLFSTEILQKTLTKMTGDASLGVERLPLSVFAQAYEKEHPQGVSPEAWEKLWIFLEQFPDLESFEDMSILKTADGTMHPLRDLRSALRISSASPGGEVCVRKLRSLLDDLGIIVFDPRLHRNHPYLIDNVPECDPYRVLTLLSQSFACSPAARTITHDEAAVLREALYDLKDRKMDEQVLRDLGRLKIWRSYGPRSNASGHRPLIQAQGSVFIVGGYDLVNLGNHEDVILDPYFSHFENLGACSRSLTAVAESSIVPMILRGTHKLTTEITRAAYLRLFSEIIGTAQRGLKKVKREATRFIKQGR</sequence>
<protein>
    <submittedName>
        <fullName evidence="1">Uncharacterized protein</fullName>
    </submittedName>
</protein>
<proteinExistence type="predicted"/>
<gene>
    <name evidence="1" type="ORF">BGZ70_005946</name>
</gene>
<organism evidence="1 2">
    <name type="scientific">Mortierella alpina</name>
    <name type="common">Oleaginous fungus</name>
    <name type="synonym">Mortierella renispora</name>
    <dbReference type="NCBI Taxonomy" id="64518"/>
    <lineage>
        <taxon>Eukaryota</taxon>
        <taxon>Fungi</taxon>
        <taxon>Fungi incertae sedis</taxon>
        <taxon>Mucoromycota</taxon>
        <taxon>Mortierellomycotina</taxon>
        <taxon>Mortierellomycetes</taxon>
        <taxon>Mortierellales</taxon>
        <taxon>Mortierellaceae</taxon>
        <taxon>Mortierella</taxon>
    </lineage>
</organism>
<dbReference type="OrthoDB" id="1262810at2759"/>
<dbReference type="Proteomes" id="UP000738359">
    <property type="component" value="Unassembled WGS sequence"/>
</dbReference>
<comment type="caution">
    <text evidence="1">The sequence shown here is derived from an EMBL/GenBank/DDBJ whole genome shotgun (WGS) entry which is preliminary data.</text>
</comment>
<evidence type="ECO:0000313" key="1">
    <source>
        <dbReference type="EMBL" id="KAF9943452.1"/>
    </source>
</evidence>